<name>A0ACC3S760_9PEZI</name>
<organism evidence="1 2">
    <name type="scientific">Zalaria obscura</name>
    <dbReference type="NCBI Taxonomy" id="2024903"/>
    <lineage>
        <taxon>Eukaryota</taxon>
        <taxon>Fungi</taxon>
        <taxon>Dikarya</taxon>
        <taxon>Ascomycota</taxon>
        <taxon>Pezizomycotina</taxon>
        <taxon>Dothideomycetes</taxon>
        <taxon>Dothideomycetidae</taxon>
        <taxon>Dothideales</taxon>
        <taxon>Zalariaceae</taxon>
        <taxon>Zalaria</taxon>
    </lineage>
</organism>
<evidence type="ECO:0000313" key="1">
    <source>
        <dbReference type="EMBL" id="KAK8196762.1"/>
    </source>
</evidence>
<proteinExistence type="predicted"/>
<evidence type="ECO:0000313" key="2">
    <source>
        <dbReference type="Proteomes" id="UP001320706"/>
    </source>
</evidence>
<comment type="caution">
    <text evidence="1">The sequence shown here is derived from an EMBL/GenBank/DDBJ whole genome shotgun (WGS) entry which is preliminary data.</text>
</comment>
<dbReference type="Proteomes" id="UP001320706">
    <property type="component" value="Unassembled WGS sequence"/>
</dbReference>
<gene>
    <name evidence="1" type="ORF">M8818_006929</name>
</gene>
<accession>A0ACC3S760</accession>
<keyword evidence="2" id="KW-1185">Reference proteome</keyword>
<protein>
    <submittedName>
        <fullName evidence="1">Uncharacterized protein</fullName>
    </submittedName>
</protein>
<reference evidence="1" key="1">
    <citation type="submission" date="2024-02" db="EMBL/GenBank/DDBJ databases">
        <title>Metagenome Assembled Genome of Zalaria obscura JY119.</title>
        <authorList>
            <person name="Vighnesh L."/>
            <person name="Jagadeeshwari U."/>
            <person name="Venkata Ramana C."/>
            <person name="Sasikala C."/>
        </authorList>
    </citation>
    <scope>NUCLEOTIDE SEQUENCE</scope>
    <source>
        <strain evidence="1">JY119</strain>
    </source>
</reference>
<sequence>MDAYPQEYIAHNQPLVILSGFEHVQETCGNDAENYFEHGGVKIGSELPPISGHLAEQLRSEFLKADGSDLPWNGEGHTATPDLLRFKLLSSGRDFTFPQRKAAPPPIAPTLSPPQSPPLSPPAGNDLHSPLSPLSPSSPLFPDGVLTPKWVAKHQYHVPAVFVSSFEINANPSRSSLQDNQIKTDINAIKTAITRSGFKTRYAVVLVGDKTVVSAPELEERLAGIRRGTGLDPKNALFFLPPGSRAEVAAFVNTVLSALQPICIEYYRDLTKHARRKKNRGYVPPPTAAPTRGTSQTLSTLGWNVRYEFKQGVFAEFRQEMDVAERHFSFAIEELFNPEGVFETTPSWSPRWDEARMLCDVIALRVIRCQLWRGMTSGAAESWVNYKDRMHDLIDRRGKGTATYSWEAWEARWAQIMAELIDKADLPIFQPRLAPVNDDVVDVVPSAINAVFAPPEKAFSAMERLPPFHFLHHAGYFHRLSAKHSRARRSRAEAISEEDRTLPSQTPASSMAQRHRTYDIYMVPEPHEEIPMAGQQGFDYMSEIVASSERAEREFVQRDQTRAAEWVRLELAENLAAEDNFADALAIIRPVWDSMTWRKEQWWDAAARVLHLVHNCALQLKDYALRLDCEWEMMCDVPSSPSWEPVDFGKTLEEAASTDQSFSITTNGSARLAPVSLEFAFKVGEAHVGDSISAQITLSSLAAPGTAPITPSDIVIRFNGNPGMIKLVHEQANEDVGESMLQRLQVAEHGDSSHPGARTITGSTNLTLKPRETRVFTFDFALRDIDFYRATEASICFTNKTVNLTHEITELSQIHARRWWYNGDDKPLSRRIGRAESSAINILPKPPKMQIKLPNLKEQYFTDEEIALELEFFHDEADEAEATATVRVNDHPDSSLGVTWADEAPEAQATSMENDDSAVHILEPRQLGRVGKQAVSHRLLVSAPRHPADFVISVEVAYHVVSDPETPISKTLTLSLSFVSPFESNYEFKPRVHEDPWPSFFSLPDPLASQEGEGILQRWALTSRVVSFASEPLIIERTALVLNNVTNNAVCQVENAPGPSEEVSIEPRRMVSLPFFLTTRKLSLEDRRSSVLDISLAIIWRRSSAPDTQSFTTTLAVPNLTIPAAEPRVLCTVSQPSDAAEEGVDTARVTYTLENPSMHFLTFTLTMEASDAFAFSGPKYRALSLTPMSRMDVDYTLLIYEDDGGEEREIDGQKRVGRWIAPVLRVTDAYFQKTLRIMDAGVDVKSDGKGGVMVWIAKKN</sequence>
<dbReference type="EMBL" id="JAMKPW020000041">
    <property type="protein sequence ID" value="KAK8196762.1"/>
    <property type="molecule type" value="Genomic_DNA"/>
</dbReference>